<protein>
    <submittedName>
        <fullName evidence="1">Uncharacterized protein</fullName>
    </submittedName>
</protein>
<dbReference type="Proteomes" id="UP000182059">
    <property type="component" value="Unassembled WGS sequence"/>
</dbReference>
<dbReference type="EMBL" id="MNYX01000036">
    <property type="protein sequence ID" value="OIP65721.1"/>
    <property type="molecule type" value="Genomic_DNA"/>
</dbReference>
<dbReference type="AlphaFoldDB" id="A0A1J5FZH5"/>
<name>A0A1J5FZH5_9BACT</name>
<organism evidence="1 2">
    <name type="scientific">Candidatus Nomurabacteria bacterium CG2_30_43_9</name>
    <dbReference type="NCBI Taxonomy" id="1805283"/>
    <lineage>
        <taxon>Bacteria</taxon>
        <taxon>Candidatus Nomuraibacteriota</taxon>
    </lineage>
</organism>
<accession>A0A1J5FZH5</accession>
<sequence length="62" mass="7111">MILKALDKKIDFLVEQKLNELLGDPDSFLSLNKQFLQRLKARLGRTPKTVTHNQVAKKYGIS</sequence>
<proteinExistence type="predicted"/>
<evidence type="ECO:0000313" key="1">
    <source>
        <dbReference type="EMBL" id="OIP65721.1"/>
    </source>
</evidence>
<evidence type="ECO:0000313" key="2">
    <source>
        <dbReference type="Proteomes" id="UP000182059"/>
    </source>
</evidence>
<reference evidence="1 2" key="1">
    <citation type="journal article" date="2016" name="Environ. Microbiol.">
        <title>Genomic resolution of a cold subsurface aquifer community provides metabolic insights for novel microbes adapted to high CO concentrations.</title>
        <authorList>
            <person name="Probst A.J."/>
            <person name="Castelle C.J."/>
            <person name="Singh A."/>
            <person name="Brown C.T."/>
            <person name="Anantharaman K."/>
            <person name="Sharon I."/>
            <person name="Hug L.A."/>
            <person name="Burstein D."/>
            <person name="Emerson J.B."/>
            <person name="Thomas B.C."/>
            <person name="Banfield J.F."/>
        </authorList>
    </citation>
    <scope>NUCLEOTIDE SEQUENCE [LARGE SCALE GENOMIC DNA]</scope>
    <source>
        <strain evidence="1">CG2_30_43_9</strain>
    </source>
</reference>
<comment type="caution">
    <text evidence="1">The sequence shown here is derived from an EMBL/GenBank/DDBJ whole genome shotgun (WGS) entry which is preliminary data.</text>
</comment>
<gene>
    <name evidence="1" type="ORF">AUK15_01365</name>
</gene>